<dbReference type="CDD" id="cd22668">
    <property type="entry name" value="FHA_FhaA-like"/>
    <property type="match status" value="1"/>
</dbReference>
<dbReference type="InterPro" id="IPR008984">
    <property type="entry name" value="SMAD_FHA_dom_sf"/>
</dbReference>
<dbReference type="RefSeq" id="WP_317563420.1">
    <property type="nucleotide sequence ID" value="NZ_JAWLJX010000001.1"/>
</dbReference>
<evidence type="ECO:0000256" key="1">
    <source>
        <dbReference type="ARBA" id="ARBA00022553"/>
    </source>
</evidence>
<dbReference type="PANTHER" id="PTHR23308">
    <property type="entry name" value="NUCLEAR INHIBITOR OF PROTEIN PHOSPHATASE-1"/>
    <property type="match status" value="1"/>
</dbReference>
<feature type="region of interest" description="Disordered" evidence="2">
    <location>
        <begin position="233"/>
        <end position="252"/>
    </location>
</feature>
<evidence type="ECO:0000313" key="4">
    <source>
        <dbReference type="EMBL" id="MDV6260662.1"/>
    </source>
</evidence>
<organism evidence="4 5">
    <name type="scientific">Rhodococcoides yunnanense</name>
    <dbReference type="NCBI Taxonomy" id="278209"/>
    <lineage>
        <taxon>Bacteria</taxon>
        <taxon>Bacillati</taxon>
        <taxon>Actinomycetota</taxon>
        <taxon>Actinomycetes</taxon>
        <taxon>Mycobacteriales</taxon>
        <taxon>Nocardiaceae</taxon>
        <taxon>Rhodococcoides</taxon>
    </lineage>
</organism>
<dbReference type="Gene3D" id="3.30.2320.60">
    <property type="entry name" value="FhaA, phosphopeptide-binding domain (DUF3662)"/>
    <property type="match status" value="1"/>
</dbReference>
<dbReference type="Pfam" id="PF00498">
    <property type="entry name" value="FHA"/>
    <property type="match status" value="1"/>
</dbReference>
<feature type="region of interest" description="Disordered" evidence="2">
    <location>
        <begin position="259"/>
        <end position="291"/>
    </location>
</feature>
<sequence>MGIVQRFERKLQGAVGDVFARVFGGGVVPAEVEAALQQEASDLVRPLDGGHYLAPNSYVITINSSDHDELAGDRELTVKAFSRHLDDYIRDQGWQTYGDVVVRFEPSPTLHTGQFRASGSVDPDVGRSATAARNPSAQQGASAKQNVSAQQNVSAKPAPSPVPSATQRPSAPPMSIPGAGHMTQNPGYDPQRDPADGHRPDPRARNGYAGGQDPRYAAREQNGYDAQAYAPADYDPRYDQQPYNGQGYDDQQPYAEQGQAYSAAGAQDQGYDPHAYGNANGQDQGYDAQGYNAQGYDAQGYNAQGYDAQGYQYNGAEGGAYSESPYQEQAYSDPAGQYAEPQAAGYQQPGYQQPAYDYPPAPAAYGRGYPQGAGDRNDGYGYDQPAAYAGQAQSLAATLQLEDGSGRYFQLRDGQNIIGRGQDAQFRLPDTGVSRRHIEIRWDGRVAMLSDLGSTNGTTVNGAPVQDWQLADGDVIRAGHSEILVRIV</sequence>
<dbReference type="Gene3D" id="2.60.200.20">
    <property type="match status" value="1"/>
</dbReference>
<dbReference type="SUPFAM" id="SSF49879">
    <property type="entry name" value="SMAD/FHA domain"/>
    <property type="match status" value="1"/>
</dbReference>
<dbReference type="EMBL" id="JAWLJX010000001">
    <property type="protein sequence ID" value="MDV6260662.1"/>
    <property type="molecule type" value="Genomic_DNA"/>
</dbReference>
<feature type="domain" description="FHA" evidence="3">
    <location>
        <begin position="416"/>
        <end position="465"/>
    </location>
</feature>
<evidence type="ECO:0000313" key="5">
    <source>
        <dbReference type="Proteomes" id="UP001185755"/>
    </source>
</evidence>
<name>A0ABU4B8Y8_9NOCA</name>
<gene>
    <name evidence="4" type="ORF">R3P96_04855</name>
</gene>
<feature type="compositionally biased region" description="Basic and acidic residues" evidence="2">
    <location>
        <begin position="190"/>
        <end position="204"/>
    </location>
</feature>
<dbReference type="SMART" id="SM00240">
    <property type="entry name" value="FHA"/>
    <property type="match status" value="1"/>
</dbReference>
<dbReference type="InterPro" id="IPR050923">
    <property type="entry name" value="Cell_Proc_Reg/RNA_Proc"/>
</dbReference>
<keyword evidence="1" id="KW-0597">Phosphoprotein</keyword>
<dbReference type="InterPro" id="IPR022128">
    <property type="entry name" value="FhaA_N"/>
</dbReference>
<dbReference type="PROSITE" id="PS50006">
    <property type="entry name" value="FHA_DOMAIN"/>
    <property type="match status" value="1"/>
</dbReference>
<protein>
    <submittedName>
        <fullName evidence="4">DUF3662 domain-containing protein</fullName>
    </submittedName>
</protein>
<dbReference type="Pfam" id="PF12401">
    <property type="entry name" value="FhaA_N"/>
    <property type="match status" value="1"/>
</dbReference>
<dbReference type="InterPro" id="IPR000253">
    <property type="entry name" value="FHA_dom"/>
</dbReference>
<dbReference type="InterPro" id="IPR042287">
    <property type="entry name" value="FhaA_N_sf"/>
</dbReference>
<proteinExistence type="predicted"/>
<evidence type="ECO:0000256" key="2">
    <source>
        <dbReference type="SAM" id="MobiDB-lite"/>
    </source>
</evidence>
<keyword evidence="5" id="KW-1185">Reference proteome</keyword>
<evidence type="ECO:0000259" key="3">
    <source>
        <dbReference type="PROSITE" id="PS50006"/>
    </source>
</evidence>
<feature type="compositionally biased region" description="Polar residues" evidence="2">
    <location>
        <begin position="131"/>
        <end position="152"/>
    </location>
</feature>
<accession>A0ABU4B8Y8</accession>
<comment type="caution">
    <text evidence="4">The sequence shown here is derived from an EMBL/GenBank/DDBJ whole genome shotgun (WGS) entry which is preliminary data.</text>
</comment>
<dbReference type="Proteomes" id="UP001185755">
    <property type="component" value="Unassembled WGS sequence"/>
</dbReference>
<feature type="region of interest" description="Disordered" evidence="2">
    <location>
        <begin position="110"/>
        <end position="215"/>
    </location>
</feature>
<reference evidence="4 5" key="1">
    <citation type="submission" date="2023-10" db="EMBL/GenBank/DDBJ databases">
        <title>Development of a sustainable strategy for remediation of hydrocarbon-contaminated territories based on the waste exchange concept.</title>
        <authorList>
            <person name="Krivoruchko A."/>
        </authorList>
    </citation>
    <scope>NUCLEOTIDE SEQUENCE [LARGE SCALE GENOMIC DNA]</scope>
    <source>
        <strain evidence="4 5">IEGM 1323</strain>
    </source>
</reference>